<dbReference type="Pfam" id="PF00496">
    <property type="entry name" value="SBP_bac_5"/>
    <property type="match status" value="1"/>
</dbReference>
<dbReference type="Proteomes" id="UP000182284">
    <property type="component" value="Unassembled WGS sequence"/>
</dbReference>
<evidence type="ECO:0000256" key="2">
    <source>
        <dbReference type="ARBA" id="ARBA00005695"/>
    </source>
</evidence>
<keyword evidence="3" id="KW-0813">Transport</keyword>
<dbReference type="AlphaFoldDB" id="A0A1G7SI89"/>
<feature type="signal peptide" evidence="5">
    <location>
        <begin position="1"/>
        <end position="29"/>
    </location>
</feature>
<dbReference type="PANTHER" id="PTHR30290:SF10">
    <property type="entry name" value="PERIPLASMIC OLIGOPEPTIDE-BINDING PROTEIN-RELATED"/>
    <property type="match status" value="1"/>
</dbReference>
<organism evidence="7 8">
    <name type="scientific">Celeribacter baekdonensis</name>
    <dbReference type="NCBI Taxonomy" id="875171"/>
    <lineage>
        <taxon>Bacteria</taxon>
        <taxon>Pseudomonadati</taxon>
        <taxon>Pseudomonadota</taxon>
        <taxon>Alphaproteobacteria</taxon>
        <taxon>Rhodobacterales</taxon>
        <taxon>Roseobacteraceae</taxon>
        <taxon>Celeribacter</taxon>
    </lineage>
</organism>
<sequence length="508" mass="56074">MNSVDRRLFMKLAAAAGGTLLVSPNFAFAGEVDNLSIAWTTDTASWDPNQRLSPDPQTILKMVFDQPIDMTSDLKLTPGLLTEWTLADDAMSMHVTLRDDVTFSDGSKLTTEDFRYTFFERVNQGEELDIAVGFGTVSDIEILSPTEAVMQFSKPSPIVAQWLSFSASYVVSKAYAEKVGPEKMKTSPMGTGPYVLTEYQRDSRIVLTRRDDYWGDLPSAKQITIEIIPDPTARLAALESGTVDIATELSIRDVKRLEQGGTLNAVTNPIARIIYVTIRADGVFADRNVRLAAHHAVDKDLLSKAFFGGDAVTINQPTIPGMPSFLPDFHFDYDVAKAQELLAASGFGPDNPVTLDFATTNGQFPGDYDIARAVVTMWEKVGIKANLTVITESQWYELNASGKLPPASLFVWENGTGDPELFAGNMFDADLPFATYRTDEVTAMIKPLLKEPDYDTRIKGYEEFNQYLIEEGAMIPLLQAIQTIGYRNGIEIKPWANGLIRPEAITIS</sequence>
<dbReference type="GO" id="GO:0015833">
    <property type="term" value="P:peptide transport"/>
    <property type="evidence" value="ECO:0007669"/>
    <property type="project" value="TreeGrafter"/>
</dbReference>
<feature type="domain" description="Solute-binding protein family 5" evidence="6">
    <location>
        <begin position="75"/>
        <end position="427"/>
    </location>
</feature>
<gene>
    <name evidence="7" type="ORF">SAMN04488117_11455</name>
</gene>
<dbReference type="GO" id="GO:1904680">
    <property type="term" value="F:peptide transmembrane transporter activity"/>
    <property type="evidence" value="ECO:0007669"/>
    <property type="project" value="TreeGrafter"/>
</dbReference>
<dbReference type="InterPro" id="IPR006311">
    <property type="entry name" value="TAT_signal"/>
</dbReference>
<dbReference type="InterPro" id="IPR000914">
    <property type="entry name" value="SBP_5_dom"/>
</dbReference>
<dbReference type="EMBL" id="FNBL01000014">
    <property type="protein sequence ID" value="SDG22777.1"/>
    <property type="molecule type" value="Genomic_DNA"/>
</dbReference>
<dbReference type="GO" id="GO:0030288">
    <property type="term" value="C:outer membrane-bounded periplasmic space"/>
    <property type="evidence" value="ECO:0007669"/>
    <property type="project" value="UniProtKB-ARBA"/>
</dbReference>
<dbReference type="Gene3D" id="3.40.190.10">
    <property type="entry name" value="Periplasmic binding protein-like II"/>
    <property type="match status" value="1"/>
</dbReference>
<proteinExistence type="inferred from homology"/>
<evidence type="ECO:0000313" key="8">
    <source>
        <dbReference type="Proteomes" id="UP000182284"/>
    </source>
</evidence>
<protein>
    <submittedName>
        <fullName evidence="7">Peptide/nickel transport system substrate-binding protein</fullName>
    </submittedName>
</protein>
<dbReference type="GO" id="GO:0043190">
    <property type="term" value="C:ATP-binding cassette (ABC) transporter complex"/>
    <property type="evidence" value="ECO:0007669"/>
    <property type="project" value="InterPro"/>
</dbReference>
<dbReference type="PROSITE" id="PS51318">
    <property type="entry name" value="TAT"/>
    <property type="match status" value="1"/>
</dbReference>
<comment type="subcellular location">
    <subcellularLocation>
        <location evidence="1">Periplasm</location>
    </subcellularLocation>
</comment>
<accession>A0A1G7SI89</accession>
<evidence type="ECO:0000256" key="3">
    <source>
        <dbReference type="ARBA" id="ARBA00022448"/>
    </source>
</evidence>
<dbReference type="InterPro" id="IPR030678">
    <property type="entry name" value="Peptide/Ni-bd"/>
</dbReference>
<evidence type="ECO:0000313" key="7">
    <source>
        <dbReference type="EMBL" id="SDG22777.1"/>
    </source>
</evidence>
<evidence type="ECO:0000259" key="6">
    <source>
        <dbReference type="Pfam" id="PF00496"/>
    </source>
</evidence>
<feature type="chain" id="PRO_5010321482" evidence="5">
    <location>
        <begin position="30"/>
        <end position="508"/>
    </location>
</feature>
<comment type="similarity">
    <text evidence="2">Belongs to the bacterial solute-binding protein 5 family.</text>
</comment>
<reference evidence="7 8" key="1">
    <citation type="submission" date="2016-10" db="EMBL/GenBank/DDBJ databases">
        <authorList>
            <person name="de Groot N.N."/>
        </authorList>
    </citation>
    <scope>NUCLEOTIDE SEQUENCE [LARGE SCALE GENOMIC DNA]</scope>
    <source>
        <strain evidence="7 8">DSM 27375</strain>
    </source>
</reference>
<dbReference type="PIRSF" id="PIRSF002741">
    <property type="entry name" value="MppA"/>
    <property type="match status" value="1"/>
</dbReference>
<dbReference type="InterPro" id="IPR039424">
    <property type="entry name" value="SBP_5"/>
</dbReference>
<dbReference type="PANTHER" id="PTHR30290">
    <property type="entry name" value="PERIPLASMIC BINDING COMPONENT OF ABC TRANSPORTER"/>
    <property type="match status" value="1"/>
</dbReference>
<name>A0A1G7SI89_9RHOB</name>
<evidence type="ECO:0000256" key="4">
    <source>
        <dbReference type="ARBA" id="ARBA00022729"/>
    </source>
</evidence>
<dbReference type="SUPFAM" id="SSF53850">
    <property type="entry name" value="Periplasmic binding protein-like II"/>
    <property type="match status" value="1"/>
</dbReference>
<dbReference type="Gene3D" id="3.10.105.10">
    <property type="entry name" value="Dipeptide-binding Protein, Domain 3"/>
    <property type="match status" value="1"/>
</dbReference>
<keyword evidence="4 5" id="KW-0732">Signal</keyword>
<evidence type="ECO:0000256" key="5">
    <source>
        <dbReference type="SAM" id="SignalP"/>
    </source>
</evidence>
<evidence type="ECO:0000256" key="1">
    <source>
        <dbReference type="ARBA" id="ARBA00004418"/>
    </source>
</evidence>